<evidence type="ECO:0000256" key="16">
    <source>
        <dbReference type="ARBA" id="ARBA00042798"/>
    </source>
</evidence>
<dbReference type="InterPro" id="IPR020476">
    <property type="entry name" value="Nudix_hydrolase"/>
</dbReference>
<keyword evidence="6" id="KW-0227">DNA damage</keyword>
<dbReference type="GO" id="GO:0044715">
    <property type="term" value="F:8-oxo-dGDP phosphatase activity"/>
    <property type="evidence" value="ECO:0007669"/>
    <property type="project" value="TreeGrafter"/>
</dbReference>
<reference evidence="18 19" key="1">
    <citation type="submission" date="2019-08" db="EMBL/GenBank/DDBJ databases">
        <title>Deep-cultivation of Planctomycetes and their phenomic and genomic characterization uncovers novel biology.</title>
        <authorList>
            <person name="Wiegand S."/>
            <person name="Jogler M."/>
            <person name="Boedeker C."/>
            <person name="Pinto D."/>
            <person name="Vollmers J."/>
            <person name="Rivas-Marin E."/>
            <person name="Kohn T."/>
            <person name="Peeters S.H."/>
            <person name="Heuer A."/>
            <person name="Rast P."/>
            <person name="Oberbeckmann S."/>
            <person name="Bunk B."/>
            <person name="Jeske O."/>
            <person name="Meyerdierks A."/>
            <person name="Storesund J.E."/>
            <person name="Kallscheuer N."/>
            <person name="Luecker S."/>
            <person name="Lage O.M."/>
            <person name="Pohl T."/>
            <person name="Merkel B.J."/>
            <person name="Hornburger P."/>
            <person name="Mueller R.-W."/>
            <person name="Bruemmer F."/>
            <person name="Labrenz M."/>
            <person name="Spormann A.M."/>
            <person name="Op den Camp H."/>
            <person name="Overmann J."/>
            <person name="Amann R."/>
            <person name="Jetten M.S.M."/>
            <person name="Mascher T."/>
            <person name="Medema M.H."/>
            <person name="Devos D.P."/>
            <person name="Kaster A.-K."/>
            <person name="Ovreas L."/>
            <person name="Rohde M."/>
            <person name="Galperin M.Y."/>
            <person name="Jogler C."/>
        </authorList>
    </citation>
    <scope>NUCLEOTIDE SEQUENCE [LARGE SCALE GENOMIC DNA]</scope>
    <source>
        <strain evidence="18 19">OJF2</strain>
    </source>
</reference>
<evidence type="ECO:0000313" key="18">
    <source>
        <dbReference type="EMBL" id="QEH32763.1"/>
    </source>
</evidence>
<keyword evidence="4" id="KW-0235">DNA replication</keyword>
<dbReference type="GO" id="GO:0008413">
    <property type="term" value="F:8-oxo-7,8-dihydroguanosine triphosphate pyrophosphatase activity"/>
    <property type="evidence" value="ECO:0007669"/>
    <property type="project" value="TreeGrafter"/>
</dbReference>
<evidence type="ECO:0000256" key="5">
    <source>
        <dbReference type="ARBA" id="ARBA00022723"/>
    </source>
</evidence>
<keyword evidence="7 18" id="KW-0378">Hydrolase</keyword>
<dbReference type="InterPro" id="IPR047127">
    <property type="entry name" value="MutT-like"/>
</dbReference>
<keyword evidence="8" id="KW-0460">Magnesium</keyword>
<evidence type="ECO:0000256" key="3">
    <source>
        <dbReference type="ARBA" id="ARBA00022457"/>
    </source>
</evidence>
<dbReference type="CDD" id="cd03425">
    <property type="entry name" value="NUDIX_MutT_NudA_like"/>
    <property type="match status" value="1"/>
</dbReference>
<dbReference type="EMBL" id="CP042997">
    <property type="protein sequence ID" value="QEH32763.1"/>
    <property type="molecule type" value="Genomic_DNA"/>
</dbReference>
<evidence type="ECO:0000256" key="10">
    <source>
        <dbReference type="ARBA" id="ARBA00035861"/>
    </source>
</evidence>
<keyword evidence="3" id="KW-0515">Mutator protein</keyword>
<keyword evidence="19" id="KW-1185">Reference proteome</keyword>
<comment type="catalytic activity">
    <reaction evidence="11">
        <text>8-oxo-GTP + H2O = 8-oxo-GMP + diphosphate + H(+)</text>
        <dbReference type="Rhea" id="RHEA:67616"/>
        <dbReference type="ChEBI" id="CHEBI:15377"/>
        <dbReference type="ChEBI" id="CHEBI:15378"/>
        <dbReference type="ChEBI" id="CHEBI:33019"/>
        <dbReference type="ChEBI" id="CHEBI:143553"/>
        <dbReference type="ChEBI" id="CHEBI:145694"/>
    </reaction>
</comment>
<name>A0A5B9VWK2_9BACT</name>
<dbReference type="SUPFAM" id="SSF55811">
    <property type="entry name" value="Nudix"/>
    <property type="match status" value="1"/>
</dbReference>
<evidence type="ECO:0000256" key="6">
    <source>
        <dbReference type="ARBA" id="ARBA00022763"/>
    </source>
</evidence>
<accession>A0A5B9VWK2</accession>
<dbReference type="PROSITE" id="PS51462">
    <property type="entry name" value="NUDIX"/>
    <property type="match status" value="1"/>
</dbReference>
<keyword evidence="9" id="KW-0234">DNA repair</keyword>
<dbReference type="GO" id="GO:0044716">
    <property type="term" value="F:8-oxo-GDP phosphatase activity"/>
    <property type="evidence" value="ECO:0007669"/>
    <property type="project" value="TreeGrafter"/>
</dbReference>
<proteinExistence type="inferred from homology"/>
<evidence type="ECO:0000256" key="11">
    <source>
        <dbReference type="ARBA" id="ARBA00036904"/>
    </source>
</evidence>
<evidence type="ECO:0000256" key="1">
    <source>
        <dbReference type="ARBA" id="ARBA00001946"/>
    </source>
</evidence>
<comment type="cofactor">
    <cofactor evidence="1">
        <name>Mg(2+)</name>
        <dbReference type="ChEBI" id="CHEBI:18420"/>
    </cofactor>
</comment>
<dbReference type="InterPro" id="IPR015797">
    <property type="entry name" value="NUDIX_hydrolase-like_dom_sf"/>
</dbReference>
<dbReference type="PANTHER" id="PTHR47707:SF1">
    <property type="entry name" value="NUDIX HYDROLASE FAMILY PROTEIN"/>
    <property type="match status" value="1"/>
</dbReference>
<evidence type="ECO:0000256" key="7">
    <source>
        <dbReference type="ARBA" id="ARBA00022801"/>
    </source>
</evidence>
<evidence type="ECO:0000256" key="13">
    <source>
        <dbReference type="ARBA" id="ARBA00040794"/>
    </source>
</evidence>
<evidence type="ECO:0000256" key="8">
    <source>
        <dbReference type="ARBA" id="ARBA00022842"/>
    </source>
</evidence>
<dbReference type="Gene3D" id="3.90.79.10">
    <property type="entry name" value="Nucleoside Triphosphate Pyrophosphohydrolase"/>
    <property type="match status" value="1"/>
</dbReference>
<dbReference type="RefSeq" id="WP_148592176.1">
    <property type="nucleotide sequence ID" value="NZ_CP042997.1"/>
</dbReference>
<dbReference type="InterPro" id="IPR000086">
    <property type="entry name" value="NUDIX_hydrolase_dom"/>
</dbReference>
<evidence type="ECO:0000256" key="14">
    <source>
        <dbReference type="ARBA" id="ARBA00041592"/>
    </source>
</evidence>
<protein>
    <recommendedName>
        <fullName evidence="13">8-oxo-dGTP diphosphatase</fullName>
        <ecNumber evidence="12">3.6.1.55</ecNumber>
    </recommendedName>
    <alternativeName>
        <fullName evidence="16">7,8-dihydro-8-oxoguanine-triphosphatase</fullName>
    </alternativeName>
    <alternativeName>
        <fullName evidence="15">Mutator protein MutT</fullName>
    </alternativeName>
    <alternativeName>
        <fullName evidence="14">dGTP pyrophosphohydrolase</fullName>
    </alternativeName>
</protein>
<dbReference type="EC" id="3.6.1.55" evidence="12"/>
<comment type="similarity">
    <text evidence="2">Belongs to the Nudix hydrolase family.</text>
</comment>
<dbReference type="PANTHER" id="PTHR47707">
    <property type="entry name" value="8-OXO-DGTP DIPHOSPHATASE"/>
    <property type="match status" value="1"/>
</dbReference>
<dbReference type="GO" id="GO:0006260">
    <property type="term" value="P:DNA replication"/>
    <property type="evidence" value="ECO:0007669"/>
    <property type="project" value="UniProtKB-KW"/>
</dbReference>
<comment type="catalytic activity">
    <reaction evidence="10">
        <text>8-oxo-dGTP + H2O = 8-oxo-dGMP + diphosphate + H(+)</text>
        <dbReference type="Rhea" id="RHEA:31575"/>
        <dbReference type="ChEBI" id="CHEBI:15377"/>
        <dbReference type="ChEBI" id="CHEBI:15378"/>
        <dbReference type="ChEBI" id="CHEBI:33019"/>
        <dbReference type="ChEBI" id="CHEBI:63224"/>
        <dbReference type="ChEBI" id="CHEBI:77896"/>
        <dbReference type="EC" id="3.6.1.55"/>
    </reaction>
</comment>
<sequence>MSDAGAGRPEAPTLVGIGLIRRGGRFYVQRRPRGAVYAGYWEFPGGKCEPGEAPEAAVARECLEETGLAVVVGRLRHVIEHRYPHGLVRLHVFDCEPVDPSAEPGPGHEYRWVRPDELETLRFPEANEPVLRELAGSAQDEARPAG</sequence>
<evidence type="ECO:0000256" key="4">
    <source>
        <dbReference type="ARBA" id="ARBA00022705"/>
    </source>
</evidence>
<gene>
    <name evidence="18" type="primary">mutT</name>
    <name evidence="18" type="ORF">OJF2_12440</name>
</gene>
<evidence type="ECO:0000313" key="19">
    <source>
        <dbReference type="Proteomes" id="UP000324233"/>
    </source>
</evidence>
<dbReference type="Proteomes" id="UP000324233">
    <property type="component" value="Chromosome"/>
</dbReference>
<dbReference type="KEGG" id="agv:OJF2_12440"/>
<feature type="domain" description="Nudix hydrolase" evidence="17">
    <location>
        <begin position="10"/>
        <end position="136"/>
    </location>
</feature>
<dbReference type="GO" id="GO:0006281">
    <property type="term" value="P:DNA repair"/>
    <property type="evidence" value="ECO:0007669"/>
    <property type="project" value="UniProtKB-KW"/>
</dbReference>
<evidence type="ECO:0000256" key="9">
    <source>
        <dbReference type="ARBA" id="ARBA00023204"/>
    </source>
</evidence>
<evidence type="ECO:0000256" key="2">
    <source>
        <dbReference type="ARBA" id="ARBA00005582"/>
    </source>
</evidence>
<dbReference type="Pfam" id="PF14815">
    <property type="entry name" value="NUDIX_4"/>
    <property type="match status" value="1"/>
</dbReference>
<dbReference type="GO" id="GO:0035539">
    <property type="term" value="F:8-oxo-7,8-dihydrodeoxyguanosine triphosphate pyrophosphatase activity"/>
    <property type="evidence" value="ECO:0007669"/>
    <property type="project" value="UniProtKB-EC"/>
</dbReference>
<dbReference type="GO" id="GO:0046872">
    <property type="term" value="F:metal ion binding"/>
    <property type="evidence" value="ECO:0007669"/>
    <property type="project" value="UniProtKB-KW"/>
</dbReference>
<evidence type="ECO:0000256" key="15">
    <source>
        <dbReference type="ARBA" id="ARBA00041979"/>
    </source>
</evidence>
<keyword evidence="5" id="KW-0479">Metal-binding</keyword>
<organism evidence="18 19">
    <name type="scientific">Aquisphaera giovannonii</name>
    <dbReference type="NCBI Taxonomy" id="406548"/>
    <lineage>
        <taxon>Bacteria</taxon>
        <taxon>Pseudomonadati</taxon>
        <taxon>Planctomycetota</taxon>
        <taxon>Planctomycetia</taxon>
        <taxon>Isosphaerales</taxon>
        <taxon>Isosphaeraceae</taxon>
        <taxon>Aquisphaera</taxon>
    </lineage>
</organism>
<dbReference type="InterPro" id="IPR029119">
    <property type="entry name" value="MutY_C"/>
</dbReference>
<dbReference type="PRINTS" id="PR00502">
    <property type="entry name" value="NUDIXFAMILY"/>
</dbReference>
<evidence type="ECO:0000256" key="12">
    <source>
        <dbReference type="ARBA" id="ARBA00038905"/>
    </source>
</evidence>
<evidence type="ECO:0000259" key="17">
    <source>
        <dbReference type="PROSITE" id="PS51462"/>
    </source>
</evidence>
<dbReference type="OrthoDB" id="9810648at2"/>
<dbReference type="AlphaFoldDB" id="A0A5B9VWK2"/>